<dbReference type="Pfam" id="PF14022">
    <property type="entry name" value="DUF4238"/>
    <property type="match status" value="1"/>
</dbReference>
<feature type="region of interest" description="Disordered" evidence="2">
    <location>
        <begin position="25"/>
        <end position="44"/>
    </location>
</feature>
<gene>
    <name evidence="3" type="ORF">FOXB_08564</name>
</gene>
<reference evidence="3" key="1">
    <citation type="journal article" date="2012" name="Mol. Plant Microbe Interact.">
        <title>A highly conserved effector in Fusarium oxysporum is required for full virulence on Arabidopsis.</title>
        <authorList>
            <person name="Thatcher L.F."/>
            <person name="Gardiner D.M."/>
            <person name="Kazan K."/>
            <person name="Manners J."/>
        </authorList>
    </citation>
    <scope>NUCLEOTIDE SEQUENCE [LARGE SCALE GENOMIC DNA]</scope>
    <source>
        <strain evidence="3">Fo5176</strain>
    </source>
</reference>
<proteinExistence type="predicted"/>
<dbReference type="InterPro" id="IPR025332">
    <property type="entry name" value="DUF4238"/>
</dbReference>
<evidence type="ECO:0000256" key="1">
    <source>
        <dbReference type="SAM" id="Coils"/>
    </source>
</evidence>
<dbReference type="STRING" id="660025.F9FQ84"/>
<keyword evidence="1" id="KW-0175">Coiled coil</keyword>
<comment type="caution">
    <text evidence="3">The sequence shown here is derived from an EMBL/GenBank/DDBJ whole genome shotgun (WGS) entry which is preliminary data.</text>
</comment>
<feature type="coiled-coil region" evidence="1">
    <location>
        <begin position="80"/>
        <end position="114"/>
    </location>
</feature>
<evidence type="ECO:0008006" key="4">
    <source>
        <dbReference type="Google" id="ProtNLM"/>
    </source>
</evidence>
<evidence type="ECO:0000256" key="2">
    <source>
        <dbReference type="SAM" id="MobiDB-lite"/>
    </source>
</evidence>
<evidence type="ECO:0000313" key="3">
    <source>
        <dbReference type="EMBL" id="EGU80938.1"/>
    </source>
</evidence>
<name>F9FQ84_FUSOF</name>
<dbReference type="AlphaFoldDB" id="F9FQ84"/>
<dbReference type="OrthoDB" id="5340163at2759"/>
<dbReference type="EMBL" id="AFQF01002506">
    <property type="protein sequence ID" value="EGU80938.1"/>
    <property type="molecule type" value="Genomic_DNA"/>
</dbReference>
<protein>
    <recommendedName>
        <fullName evidence="4">DUF4238 domain-containing protein</fullName>
    </recommendedName>
</protein>
<accession>F9FQ84</accession>
<sequence>MQTNSQYQHYIPQFILRNFSHRYKPSKRKGNWKHGGSRPKKGMRKGENVLNIVDLTSDQDQLREEPVSRWFGQINMYNDTAAAINSQKNLEEELSKLESRTAAILQKVKKAQEAGEPGIYLNRSERNLLRKFLFIMKYRGLGFYGKYRSGDQYSYTSEDKNLLRSYMSEKGFENPRDVWLHNLHAILDLEMDAEGKWMTKLPEVMFPADAAMFTYHVQSSYTAFCTPKEDDDEFILTDQCYNVFEGPIHEVTSPLTGEDLGSTYLCFHEFGPISSRLIIVLRSFVLPEALEDANQKIREARQTYLDGAAVQFPRPDNVKSILADLPVAKAMNSNMAVVNGKLELAPGKTGKARPSDKFCFRFWPIKRKHVDIINSVFLDNVLHCQSIVFRSAPSFRRTLEAYMTTDSYGFKKVGVGERGTRISRRMCLQRLSTVLKALGSDNAPIWHDEEEANHSSYLQSIDDSWLEIIKKFYGRSMDSSSEFRESHFWGIYSTLGGTKETFLKDLEQSWRLYRLQALVFNVSWGLDGHVGRQARVNVVHFIVQFHPRRVWLYVKHLRWMLSEEYARLQETYIGIAPILAAKSRSLKEPGPEDDIVKSLKAKKPYLPISWPQPSSFNPPESCTVTMLRRSLQPPNEAFRTHMPDLISYFGAALGDHERKDELHAMAMEIGKTWKEEDPTYCTTVVPHCLIFVRANPDIPILFGVDCWEERRKLPPMGHFSLEAPFDVKVAS</sequence>
<feature type="compositionally biased region" description="Basic residues" evidence="2">
    <location>
        <begin position="25"/>
        <end position="43"/>
    </location>
</feature>
<organism evidence="3">
    <name type="scientific">Fusarium oxysporum (strain Fo5176)</name>
    <name type="common">Fusarium vascular wilt</name>
    <dbReference type="NCBI Taxonomy" id="660025"/>
    <lineage>
        <taxon>Eukaryota</taxon>
        <taxon>Fungi</taxon>
        <taxon>Dikarya</taxon>
        <taxon>Ascomycota</taxon>
        <taxon>Pezizomycotina</taxon>
        <taxon>Sordariomycetes</taxon>
        <taxon>Hypocreomycetidae</taxon>
        <taxon>Hypocreales</taxon>
        <taxon>Nectriaceae</taxon>
        <taxon>Fusarium</taxon>
        <taxon>Fusarium oxysporum species complex</taxon>
    </lineage>
</organism>